<gene>
    <name evidence="3" type="ORF">ACETWP_01310</name>
</gene>
<keyword evidence="4" id="KW-1185">Reference proteome</keyword>
<comment type="caution">
    <text evidence="3">The sequence shown here is derived from an EMBL/GenBank/DDBJ whole genome shotgun (WGS) entry which is preliminary data.</text>
</comment>
<dbReference type="Proteomes" id="UP001575652">
    <property type="component" value="Unassembled WGS sequence"/>
</dbReference>
<evidence type="ECO:0000256" key="2">
    <source>
        <dbReference type="SAM" id="Phobius"/>
    </source>
</evidence>
<organism evidence="3 4">
    <name type="scientific">Arthrobacter halodurans</name>
    <dbReference type="NCBI Taxonomy" id="516699"/>
    <lineage>
        <taxon>Bacteria</taxon>
        <taxon>Bacillati</taxon>
        <taxon>Actinomycetota</taxon>
        <taxon>Actinomycetes</taxon>
        <taxon>Micrococcales</taxon>
        <taxon>Micrococcaceae</taxon>
        <taxon>Arthrobacter</taxon>
    </lineage>
</organism>
<dbReference type="EMBL" id="JBHDLJ010000001">
    <property type="protein sequence ID" value="MFB0833212.1"/>
    <property type="molecule type" value="Genomic_DNA"/>
</dbReference>
<feature type="region of interest" description="Disordered" evidence="1">
    <location>
        <begin position="282"/>
        <end position="307"/>
    </location>
</feature>
<feature type="region of interest" description="Disordered" evidence="1">
    <location>
        <begin position="192"/>
        <end position="259"/>
    </location>
</feature>
<feature type="compositionally biased region" description="Low complexity" evidence="1">
    <location>
        <begin position="282"/>
        <end position="302"/>
    </location>
</feature>
<accession>A0ABV4ULS2</accession>
<dbReference type="RefSeq" id="WP_373970376.1">
    <property type="nucleotide sequence ID" value="NZ_JBHDLJ010000001.1"/>
</dbReference>
<evidence type="ECO:0000313" key="3">
    <source>
        <dbReference type="EMBL" id="MFB0833212.1"/>
    </source>
</evidence>
<keyword evidence="2" id="KW-1133">Transmembrane helix</keyword>
<evidence type="ECO:0000313" key="4">
    <source>
        <dbReference type="Proteomes" id="UP001575652"/>
    </source>
</evidence>
<sequence>MLAILLGAAALVTGIGQQTFWAPPATLTATVPAPLEDAPVTVIEPGISAVHGDPVEVTIRGDGEFVAALGRSADVDAWVGEAAHNTVSSVDAENQVLVAEHTDGEATVPDPGQSDLWVATETFEGQLEHQWTEPADGQWSLLLAADGTEAAPTDITVTWPNDAGTPFAVPLVIGGSLLLVLGLVLAALAARGGRGRGHGHGTSAPVGPETAGAPTAAAGPHNAAGPHSAAGPNDGPATQAAPVSASTPHGRRGESGGASGATVLRGAAVAVAAALILSPALSASASTGPSPSGSAEPAPAAEPGDRSSDVHAVLLDVQLEGILDSIAETVADGDAAKDAKKLQSRVGGRALELRETNYGQRADGIKVAAPAAVGAGPVLSAAVTTTTDWPRTVTVVTKAEKATVPQVLVLKQQSPRSNYKLVSSVSMLPGSEFPGIAVGDPSVTTATPHAKGLVTSPASAAARLGEVLTKPGSDHSDLFADSVFIKATHEGQSEVQKSNKDADIWYSRRVDDKRTTAMRTPDGGAIVTAYYVSTMSAEPKQKGGTVRLDSVSAKLAGASTTKEQASLSYGESVVFYIPAAGGKDKIRLVAGDVALLSAKVAG</sequence>
<name>A0ABV4ULS2_9MICC</name>
<evidence type="ECO:0000256" key="1">
    <source>
        <dbReference type="SAM" id="MobiDB-lite"/>
    </source>
</evidence>
<feature type="transmembrane region" description="Helical" evidence="2">
    <location>
        <begin position="167"/>
        <end position="190"/>
    </location>
</feature>
<keyword evidence="2" id="KW-0812">Transmembrane</keyword>
<keyword evidence="2" id="KW-0472">Membrane</keyword>
<feature type="compositionally biased region" description="Low complexity" evidence="1">
    <location>
        <begin position="204"/>
        <end position="232"/>
    </location>
</feature>
<reference evidence="3 4" key="1">
    <citation type="submission" date="2024-09" db="EMBL/GenBank/DDBJ databases">
        <authorList>
            <person name="Salinas-Garcia M.A."/>
            <person name="Prieme A."/>
        </authorList>
    </citation>
    <scope>NUCLEOTIDE SEQUENCE [LARGE SCALE GENOMIC DNA]</scope>
    <source>
        <strain evidence="3 4">DSM 21081</strain>
    </source>
</reference>
<protein>
    <submittedName>
        <fullName evidence="3">Uncharacterized protein</fullName>
    </submittedName>
</protein>
<proteinExistence type="predicted"/>